<sequence length="212" mass="25127">MMIQIQSEQQQTVQTVPLTILNENKFKTWSTNPSQRIRLRARGATRAMKTPVNPFKARDMVVNNSEYERSIRNRDFIAVKPVRGNMMSDLRESELQSQNIKPRSKEWDFIPTCYTIQQDVKTWCNRFKLFAEQNDINSNDLRNCLASFMDDRCLQRFEYRVPKGPKSLFELEKYMVSLFEWQPASQTDSVAEFYNRIQLPGEDYRNFQISVI</sequence>
<dbReference type="EMBL" id="CAJNOC010005496">
    <property type="protein sequence ID" value="CAF1053948.1"/>
    <property type="molecule type" value="Genomic_DNA"/>
</dbReference>
<keyword evidence="2" id="KW-1185">Reference proteome</keyword>
<dbReference type="Proteomes" id="UP000663879">
    <property type="component" value="Unassembled WGS sequence"/>
</dbReference>
<gene>
    <name evidence="1" type="ORF">OXX778_LOCUS18964</name>
</gene>
<comment type="caution">
    <text evidence="1">The sequence shown here is derived from an EMBL/GenBank/DDBJ whole genome shotgun (WGS) entry which is preliminary data.</text>
</comment>
<reference evidence="1" key="1">
    <citation type="submission" date="2021-02" db="EMBL/GenBank/DDBJ databases">
        <authorList>
            <person name="Nowell W R."/>
        </authorList>
    </citation>
    <scope>NUCLEOTIDE SEQUENCE</scope>
    <source>
        <strain evidence="1">Ploen Becks lab</strain>
    </source>
</reference>
<accession>A0A814KKX6</accession>
<protein>
    <submittedName>
        <fullName evidence="1">Uncharacterized protein</fullName>
    </submittedName>
</protein>
<dbReference type="AlphaFoldDB" id="A0A814KKX6"/>
<evidence type="ECO:0000313" key="1">
    <source>
        <dbReference type="EMBL" id="CAF1053948.1"/>
    </source>
</evidence>
<organism evidence="1 2">
    <name type="scientific">Brachionus calyciflorus</name>
    <dbReference type="NCBI Taxonomy" id="104777"/>
    <lineage>
        <taxon>Eukaryota</taxon>
        <taxon>Metazoa</taxon>
        <taxon>Spiralia</taxon>
        <taxon>Gnathifera</taxon>
        <taxon>Rotifera</taxon>
        <taxon>Eurotatoria</taxon>
        <taxon>Monogononta</taxon>
        <taxon>Pseudotrocha</taxon>
        <taxon>Ploima</taxon>
        <taxon>Brachionidae</taxon>
        <taxon>Brachionus</taxon>
    </lineage>
</organism>
<evidence type="ECO:0000313" key="2">
    <source>
        <dbReference type="Proteomes" id="UP000663879"/>
    </source>
</evidence>
<name>A0A814KKX6_9BILA</name>
<proteinExistence type="predicted"/>